<dbReference type="Proteomes" id="UP000186601">
    <property type="component" value="Unassembled WGS sequence"/>
</dbReference>
<dbReference type="PIRSF" id="PIRSF000241">
    <property type="entry name" value="Urate_oxidase"/>
    <property type="match status" value="1"/>
</dbReference>
<dbReference type="PRINTS" id="PR00093">
    <property type="entry name" value="URICASE"/>
</dbReference>
<proteinExistence type="inferred from homology"/>
<feature type="binding site" evidence="6">
    <location>
        <position position="160"/>
    </location>
    <ligand>
        <name>urate</name>
        <dbReference type="ChEBI" id="CHEBI:17775"/>
    </ligand>
</feature>
<keyword evidence="4 5" id="KW-0560">Oxidoreductase</keyword>
<keyword evidence="9" id="KW-1185">Reference proteome</keyword>
<feature type="binding site" evidence="6">
    <location>
        <position position="63"/>
    </location>
    <ligand>
        <name>5-hydroxyisourate</name>
        <dbReference type="ChEBI" id="CHEBI:18072"/>
    </ligand>
</feature>
<keyword evidence="5" id="KW-0576">Peroxisome</keyword>
<gene>
    <name evidence="8" type="ORF">PHLCEN_2v3758</name>
</gene>
<comment type="subcellular location">
    <subcellularLocation>
        <location evidence="5">Peroxisome</location>
    </subcellularLocation>
</comment>
<dbReference type="EMBL" id="MLYV02000368">
    <property type="protein sequence ID" value="PSS05476.1"/>
    <property type="molecule type" value="Genomic_DNA"/>
</dbReference>
<dbReference type="STRING" id="98765.A0A2R6QBH6"/>
<comment type="catalytic activity">
    <reaction evidence="5 7">
        <text>urate + O2 + H2O = 5-hydroxyisourate + H2O2</text>
        <dbReference type="Rhea" id="RHEA:21368"/>
        <dbReference type="ChEBI" id="CHEBI:15377"/>
        <dbReference type="ChEBI" id="CHEBI:15379"/>
        <dbReference type="ChEBI" id="CHEBI:16240"/>
        <dbReference type="ChEBI" id="CHEBI:17775"/>
        <dbReference type="ChEBI" id="CHEBI:18072"/>
        <dbReference type="EC" id="1.7.3.3"/>
    </reaction>
</comment>
<dbReference type="UniPathway" id="UPA00394">
    <property type="reaction ID" value="UER00650"/>
</dbReference>
<dbReference type="Pfam" id="PF01014">
    <property type="entry name" value="Uricase"/>
    <property type="match status" value="2"/>
</dbReference>
<evidence type="ECO:0000256" key="5">
    <source>
        <dbReference type="PIRNR" id="PIRNR000241"/>
    </source>
</evidence>
<dbReference type="NCBIfam" id="TIGR03383">
    <property type="entry name" value="urate_oxi"/>
    <property type="match status" value="1"/>
</dbReference>
<name>A0A2R6QBH6_9APHY</name>
<dbReference type="GO" id="GO:0005777">
    <property type="term" value="C:peroxisome"/>
    <property type="evidence" value="ECO:0007669"/>
    <property type="project" value="UniProtKB-SubCell"/>
</dbReference>
<protein>
    <recommendedName>
        <fullName evidence="5 7">Uricase</fullName>
        <ecNumber evidence="5 7">1.7.3.3</ecNumber>
    </recommendedName>
    <alternativeName>
        <fullName evidence="5">Urate oxidase</fullName>
    </alternativeName>
</protein>
<evidence type="ECO:0000256" key="4">
    <source>
        <dbReference type="ARBA" id="ARBA00023002"/>
    </source>
</evidence>
<dbReference type="SUPFAM" id="SSF55620">
    <property type="entry name" value="Tetrahydrobiopterin biosynthesis enzymes-like"/>
    <property type="match status" value="2"/>
</dbReference>
<keyword evidence="3 5" id="KW-0659">Purine metabolism</keyword>
<feature type="binding site" evidence="6">
    <location>
        <position position="62"/>
    </location>
    <ligand>
        <name>O2</name>
        <dbReference type="ChEBI" id="CHEBI:15379"/>
    </ligand>
</feature>
<comment type="function">
    <text evidence="5 7">Catalyzes the oxidation of uric acid to 5-hydroxyisourate, which is further processed to form (S)-allantoin.</text>
</comment>
<dbReference type="GO" id="GO:0019628">
    <property type="term" value="P:urate catabolic process"/>
    <property type="evidence" value="ECO:0007669"/>
    <property type="project" value="UniProtKB-UniPathway"/>
</dbReference>
<evidence type="ECO:0000313" key="9">
    <source>
        <dbReference type="Proteomes" id="UP000186601"/>
    </source>
</evidence>
<feature type="binding site" evidence="6">
    <location>
        <position position="177"/>
    </location>
    <ligand>
        <name>urate</name>
        <dbReference type="ChEBI" id="CHEBI:17775"/>
    </ligand>
</feature>
<evidence type="ECO:0000313" key="8">
    <source>
        <dbReference type="EMBL" id="PSS05476.1"/>
    </source>
</evidence>
<dbReference type="GO" id="GO:0006145">
    <property type="term" value="P:purine nucleobase catabolic process"/>
    <property type="evidence" value="ECO:0007669"/>
    <property type="project" value="TreeGrafter"/>
</dbReference>
<dbReference type="PANTHER" id="PTHR42874:SF1">
    <property type="entry name" value="URICASE"/>
    <property type="match status" value="1"/>
</dbReference>
<evidence type="ECO:0000256" key="2">
    <source>
        <dbReference type="ARBA" id="ARBA00009760"/>
    </source>
</evidence>
<evidence type="ECO:0000256" key="1">
    <source>
        <dbReference type="ARBA" id="ARBA00004831"/>
    </source>
</evidence>
<evidence type="ECO:0000256" key="7">
    <source>
        <dbReference type="RuleBase" id="RU004455"/>
    </source>
</evidence>
<dbReference type="Gene3D" id="3.10.270.10">
    <property type="entry name" value="Urate Oxidase"/>
    <property type="match status" value="1"/>
</dbReference>
<dbReference type="EC" id="1.7.3.3" evidence="5 7"/>
<feature type="binding site" evidence="6">
    <location>
        <position position="62"/>
    </location>
    <ligand>
        <name>5-hydroxyisourate</name>
        <dbReference type="ChEBI" id="CHEBI:18072"/>
    </ligand>
</feature>
<evidence type="ECO:0000256" key="3">
    <source>
        <dbReference type="ARBA" id="ARBA00022631"/>
    </source>
</evidence>
<reference evidence="8 9" key="1">
    <citation type="submission" date="2018-02" db="EMBL/GenBank/DDBJ databases">
        <title>Genome sequence of the basidiomycete white-rot fungus Phlebia centrifuga.</title>
        <authorList>
            <person name="Granchi Z."/>
            <person name="Peng M."/>
            <person name="de Vries R.P."/>
            <person name="Hilden K."/>
            <person name="Makela M.R."/>
            <person name="Grigoriev I."/>
            <person name="Riley R."/>
        </authorList>
    </citation>
    <scope>NUCLEOTIDE SEQUENCE [LARGE SCALE GENOMIC DNA]</scope>
    <source>
        <strain evidence="8 9">FBCC195</strain>
    </source>
</reference>
<dbReference type="PANTHER" id="PTHR42874">
    <property type="entry name" value="URICASE"/>
    <property type="match status" value="1"/>
</dbReference>
<dbReference type="GO" id="GO:0004846">
    <property type="term" value="F:urate oxidase activity"/>
    <property type="evidence" value="ECO:0007669"/>
    <property type="project" value="UniProtKB-EC"/>
</dbReference>
<feature type="binding site" evidence="6">
    <location>
        <position position="63"/>
    </location>
    <ligand>
        <name>urate</name>
        <dbReference type="ChEBI" id="CHEBI:17775"/>
    </ligand>
</feature>
<dbReference type="OrthoDB" id="9992118at2759"/>
<accession>A0A2R6QBH6</accession>
<evidence type="ECO:0000256" key="6">
    <source>
        <dbReference type="PIRSR" id="PIRSR000241-2"/>
    </source>
</evidence>
<comment type="similarity">
    <text evidence="2 5 7">Belongs to the uricase family.</text>
</comment>
<comment type="pathway">
    <text evidence="1 5">Purine metabolism; urate degradation; (S)-allantoin from urate: step 1/3.</text>
</comment>
<feature type="binding site" evidence="6">
    <location>
        <position position="62"/>
    </location>
    <ligand>
        <name>urate</name>
        <dbReference type="ChEBI" id="CHEBI:17775"/>
    </ligand>
</feature>
<organism evidence="8 9">
    <name type="scientific">Hermanssonia centrifuga</name>
    <dbReference type="NCBI Taxonomy" id="98765"/>
    <lineage>
        <taxon>Eukaryota</taxon>
        <taxon>Fungi</taxon>
        <taxon>Dikarya</taxon>
        <taxon>Basidiomycota</taxon>
        <taxon>Agaricomycotina</taxon>
        <taxon>Agaricomycetes</taxon>
        <taxon>Polyporales</taxon>
        <taxon>Meruliaceae</taxon>
        <taxon>Hermanssonia</taxon>
    </lineage>
</organism>
<dbReference type="AlphaFoldDB" id="A0A2R6QBH6"/>
<sequence>MSTETAATYLSHARYGKDIIRVFRVVREDKWHTIVEYNVTALLEGDIDVSYTHADNSVVVATDSNLAKTSPHILHPERFALHLGTYLVSKYKHIHKAFITIEQLRWKRIDVKGQEHSHAFWRDGEEKRKIDATKGKDKIVANVSAGITDLLVLKSTGSAFEGFVRDEHTTLVEVDDRIFSTSIDLKYTYSPFSISQDTSVDAPKFAKPDVCGPGSPWDGETVAVKARTATLEIFAQDESASVQVRGRFLWYIPCVACFLRSGSEYEQCTD</sequence>
<dbReference type="InterPro" id="IPR002042">
    <property type="entry name" value="Uricase"/>
</dbReference>
<comment type="caution">
    <text evidence="8">The sequence shown here is derived from an EMBL/GenBank/DDBJ whole genome shotgun (WGS) entry which is preliminary data.</text>
</comment>